<dbReference type="PANTHER" id="PTHR43318">
    <property type="entry name" value="UDP-N-ACETYLGLUCOSAMINE 4,6-DEHYDRATASE"/>
    <property type="match status" value="1"/>
</dbReference>
<comment type="similarity">
    <text evidence="1">Belongs to the polysaccharide synthase family.</text>
</comment>
<sequence length="601" mass="65425">MPAKLKLLLLLVADAVVICTGQIATLLLLNQWYQNPLTPAVSTLAFILVSWLNGFYKTSISHVGIGAVKQALVAVTVSGLSIFLLDESARLTLFSSVLALIGVIGYRVFAREVLFQQRHSTAARTLVYGAGSAGVQFVTASMQGDTHNVVGYIDDDPALCNTSIHGRNVYPSKNIETLIEKYKVQIIVLALPSVSKAERKRIIESLIPLPVRVVTVPTYEDLIEGKQRITQTEDISIEDLLGRDPVPPLDQYMKARTTDKVCLVTGAGGSIGSELCRQIVKCKPKHLVLLDVSEPALFAIEQELLRNNFTKLTCCLGSVTNPDFVARVFNDHNVDCVYHAAAYKHVPMVEANPLAGLINNVEGTQNVLNAALNHRCESFTLISTDKAVRPTNVMGATKRLAEMACQLAAESNTGPTVISMVRFGNVLGSSGSVIPTFQQQIKRGGPVTLTHPEITRYFMTIPEAAQLVIQAAGMAESGDLFLLDMGTPVKIIDLAERLIRLSGKSVKRDTNNETMGEIEIKITGLRPGEKLYEELLVDADAQPTAHAKIMRAREQYVSLQALEVGMQDLISHLNQSNTAQFKLTLAELVVGYKPSEPTQGV</sequence>
<evidence type="ECO:0000313" key="2">
    <source>
        <dbReference type="EMBL" id="EGG29018.1"/>
    </source>
</evidence>
<dbReference type="SUPFAM" id="SSF53335">
    <property type="entry name" value="S-adenosyl-L-methionine-dependent methyltransferases"/>
    <property type="match status" value="1"/>
</dbReference>
<dbReference type="SUPFAM" id="SSF51735">
    <property type="entry name" value="NAD(P)-binding Rossmann-fold domains"/>
    <property type="match status" value="1"/>
</dbReference>
<protein>
    <submittedName>
        <fullName evidence="2">Nucleoside-diphosphate sugar epimerase/dehydratase</fullName>
    </submittedName>
</protein>
<name>F3L3P5_9GAMM</name>
<dbReference type="InterPro" id="IPR036291">
    <property type="entry name" value="NAD(P)-bd_dom_sf"/>
</dbReference>
<dbReference type="Gene3D" id="3.40.50.720">
    <property type="entry name" value="NAD(P)-binding Rossmann-like Domain"/>
    <property type="match status" value="2"/>
</dbReference>
<keyword evidence="3" id="KW-1185">Reference proteome</keyword>
<evidence type="ECO:0000256" key="1">
    <source>
        <dbReference type="ARBA" id="ARBA00007430"/>
    </source>
</evidence>
<dbReference type="Proteomes" id="UP000005615">
    <property type="component" value="Unassembled WGS sequence"/>
</dbReference>
<dbReference type="Pfam" id="PF02719">
    <property type="entry name" value="Polysacc_synt_2"/>
    <property type="match status" value="1"/>
</dbReference>
<dbReference type="eggNOG" id="COG1086">
    <property type="taxonomic scope" value="Bacteria"/>
</dbReference>
<dbReference type="InterPro" id="IPR029063">
    <property type="entry name" value="SAM-dependent_MTases_sf"/>
</dbReference>
<dbReference type="InterPro" id="IPR051203">
    <property type="entry name" value="Polysaccharide_Synthase-Rel"/>
</dbReference>
<dbReference type="PANTHER" id="PTHR43318:SF1">
    <property type="entry name" value="POLYSACCHARIDE BIOSYNTHESIS PROTEIN EPSC-RELATED"/>
    <property type="match status" value="1"/>
</dbReference>
<proteinExistence type="inferred from homology"/>
<dbReference type="RefSeq" id="WP_009576425.1">
    <property type="nucleotide sequence ID" value="NZ_AEIG01000066.1"/>
</dbReference>
<reference evidence="2 3" key="1">
    <citation type="journal article" date="2011" name="J. Bacteriol.">
        <title>Genome sequence of strain IMCC3088, a proteorhodopsin-containing marine bacterium belonging to the OM60/NOR5 clade.</title>
        <authorList>
            <person name="Jang Y."/>
            <person name="Oh H.M."/>
            <person name="Kang I."/>
            <person name="Lee K."/>
            <person name="Yang S.J."/>
            <person name="Cho J.C."/>
        </authorList>
    </citation>
    <scope>NUCLEOTIDE SEQUENCE [LARGE SCALE GENOMIC DNA]</scope>
    <source>
        <strain evidence="2 3">IMCC3088</strain>
    </source>
</reference>
<dbReference type="EMBL" id="AEIG01000066">
    <property type="protein sequence ID" value="EGG29018.1"/>
    <property type="molecule type" value="Genomic_DNA"/>
</dbReference>
<comment type="caution">
    <text evidence="2">The sequence shown here is derived from an EMBL/GenBank/DDBJ whole genome shotgun (WGS) entry which is preliminary data.</text>
</comment>
<evidence type="ECO:0000313" key="3">
    <source>
        <dbReference type="Proteomes" id="UP000005615"/>
    </source>
</evidence>
<dbReference type="OrthoDB" id="9803111at2"/>
<accession>F3L3P5</accession>
<dbReference type="CDD" id="cd05237">
    <property type="entry name" value="UDP_invert_4-6DH_SDR_e"/>
    <property type="match status" value="1"/>
</dbReference>
<dbReference type="InterPro" id="IPR003869">
    <property type="entry name" value="Polysac_CapD-like"/>
</dbReference>
<dbReference type="AlphaFoldDB" id="F3L3P5"/>
<dbReference type="STRING" id="2518989.IMCC3088_2237"/>
<organism evidence="2 3">
    <name type="scientific">Aequoribacter fuscus</name>
    <dbReference type="NCBI Taxonomy" id="2518989"/>
    <lineage>
        <taxon>Bacteria</taxon>
        <taxon>Pseudomonadati</taxon>
        <taxon>Pseudomonadota</taxon>
        <taxon>Gammaproteobacteria</taxon>
        <taxon>Cellvibrionales</taxon>
        <taxon>Halieaceae</taxon>
        <taxon>Aequoribacter</taxon>
    </lineage>
</organism>
<gene>
    <name evidence="2" type="ORF">IMCC3088_2237</name>
</gene>